<dbReference type="EMBL" id="CVQH01011114">
    <property type="protein sequence ID" value="CRK20094.1"/>
    <property type="molecule type" value="Genomic_DNA"/>
</dbReference>
<dbReference type="STRING" id="100787.A0A0G4MD56"/>
<organism evidence="3 5">
    <name type="scientific">Verticillium longisporum</name>
    <name type="common">Verticillium dahliae var. longisporum</name>
    <dbReference type="NCBI Taxonomy" id="100787"/>
    <lineage>
        <taxon>Eukaryota</taxon>
        <taxon>Fungi</taxon>
        <taxon>Dikarya</taxon>
        <taxon>Ascomycota</taxon>
        <taxon>Pezizomycotina</taxon>
        <taxon>Sordariomycetes</taxon>
        <taxon>Hypocreomycetidae</taxon>
        <taxon>Glomerellales</taxon>
        <taxon>Plectosphaerellaceae</taxon>
        <taxon>Verticillium</taxon>
    </lineage>
</organism>
<dbReference type="AlphaFoldDB" id="A0A0G4MD56"/>
<protein>
    <recommendedName>
        <fullName evidence="1">2EXR domain-containing protein</fullName>
    </recommendedName>
</protein>
<reference evidence="4 5" key="1">
    <citation type="submission" date="2015-05" db="EMBL/GenBank/DDBJ databases">
        <authorList>
            <person name="Fogelqvist Johan"/>
        </authorList>
    </citation>
    <scope>NUCLEOTIDE SEQUENCE [LARGE SCALE GENOMIC DNA]</scope>
    <source>
        <strain evidence="2">VL1</strain>
        <strain evidence="3">VL2</strain>
    </source>
</reference>
<gene>
    <name evidence="2" type="ORF">BN1708_012742</name>
    <name evidence="3" type="ORF">BN1723_003877</name>
</gene>
<dbReference type="PANTHER" id="PTHR35910:SF6">
    <property type="entry name" value="2EXR DOMAIN-CONTAINING PROTEIN"/>
    <property type="match status" value="1"/>
</dbReference>
<evidence type="ECO:0000313" key="2">
    <source>
        <dbReference type="EMBL" id="CRK20094.1"/>
    </source>
</evidence>
<dbReference type="EMBL" id="CVQI01024446">
    <property type="protein sequence ID" value="CRK32223.1"/>
    <property type="molecule type" value="Genomic_DNA"/>
</dbReference>
<proteinExistence type="predicted"/>
<dbReference type="Pfam" id="PF20150">
    <property type="entry name" value="2EXR"/>
    <property type="match status" value="1"/>
</dbReference>
<dbReference type="Proteomes" id="UP000044602">
    <property type="component" value="Unassembled WGS sequence"/>
</dbReference>
<sequence length="348" mass="40049">MDVLAIPSIGWQPQPTSHSDRWPLNKTLPILKLPPELRHIIWEFALPAPRIYEVLDGPEAKQTTPAVGGLIFANVRYEPPPILAAVCLETRAFTLRRFRALTLSGITKYVDLSRDIILLEPYLLVKRLLRTLQFLIQVPLVRNNLTCLALGTSYGMNTRLTHPVLGKKVLETNIGVLLSRLSKLPKLKRLLFIVHQEFQFEWDLSTAEPQLPPLFLLRSIPPGSHDARQGFRFKPAYDLHSNSHFLRMPYENALFPYSPGSQDDSDRPVPEFTVLRNEDWPSDDEWRRFNHRFQMAANASLETKHPGKATIRREALPAVEGACLLWRYKSQHSRAHDDSILEHRWRVT</sequence>
<accession>A0A0G4MD56</accession>
<dbReference type="Proteomes" id="UP000045706">
    <property type="component" value="Unassembled WGS sequence"/>
</dbReference>
<feature type="non-terminal residue" evidence="3">
    <location>
        <position position="348"/>
    </location>
</feature>
<evidence type="ECO:0000313" key="5">
    <source>
        <dbReference type="Proteomes" id="UP000045706"/>
    </source>
</evidence>
<evidence type="ECO:0000259" key="1">
    <source>
        <dbReference type="Pfam" id="PF20150"/>
    </source>
</evidence>
<keyword evidence="4" id="KW-1185">Reference proteome</keyword>
<evidence type="ECO:0000313" key="3">
    <source>
        <dbReference type="EMBL" id="CRK32223.1"/>
    </source>
</evidence>
<dbReference type="PANTHER" id="PTHR35910">
    <property type="entry name" value="2EXR DOMAIN-CONTAINING PROTEIN"/>
    <property type="match status" value="1"/>
</dbReference>
<name>A0A0G4MD56_VERLO</name>
<dbReference type="InterPro" id="IPR045518">
    <property type="entry name" value="2EXR"/>
</dbReference>
<feature type="domain" description="2EXR" evidence="1">
    <location>
        <begin position="32"/>
        <end position="117"/>
    </location>
</feature>
<evidence type="ECO:0000313" key="4">
    <source>
        <dbReference type="Proteomes" id="UP000044602"/>
    </source>
</evidence>